<name>A0ABQ5DDS8_9ASTR</name>
<proteinExistence type="predicted"/>
<evidence type="ECO:0000313" key="2">
    <source>
        <dbReference type="Proteomes" id="UP001151760"/>
    </source>
</evidence>
<reference evidence="1" key="2">
    <citation type="submission" date="2022-01" db="EMBL/GenBank/DDBJ databases">
        <authorList>
            <person name="Yamashiro T."/>
            <person name="Shiraishi A."/>
            <person name="Satake H."/>
            <person name="Nakayama K."/>
        </authorList>
    </citation>
    <scope>NUCLEOTIDE SEQUENCE</scope>
</reference>
<comment type="caution">
    <text evidence="1">The sequence shown here is derived from an EMBL/GenBank/DDBJ whole genome shotgun (WGS) entry which is preliminary data.</text>
</comment>
<evidence type="ECO:0000313" key="1">
    <source>
        <dbReference type="EMBL" id="GJT37088.1"/>
    </source>
</evidence>
<dbReference type="Proteomes" id="UP001151760">
    <property type="component" value="Unassembled WGS sequence"/>
</dbReference>
<protein>
    <submittedName>
        <fullName evidence="1">Uncharacterized protein</fullName>
    </submittedName>
</protein>
<keyword evidence="2" id="KW-1185">Reference proteome</keyword>
<gene>
    <name evidence="1" type="ORF">Tco_0936953</name>
</gene>
<dbReference type="EMBL" id="BQNB010015195">
    <property type="protein sequence ID" value="GJT37088.1"/>
    <property type="molecule type" value="Genomic_DNA"/>
</dbReference>
<reference evidence="1" key="1">
    <citation type="journal article" date="2022" name="Int. J. Mol. Sci.">
        <title>Draft Genome of Tanacetum Coccineum: Genomic Comparison of Closely Related Tanacetum-Family Plants.</title>
        <authorList>
            <person name="Yamashiro T."/>
            <person name="Shiraishi A."/>
            <person name="Nakayama K."/>
            <person name="Satake H."/>
        </authorList>
    </citation>
    <scope>NUCLEOTIDE SEQUENCE</scope>
</reference>
<accession>A0ABQ5DDS8</accession>
<sequence length="117" mass="13355">MRVAVAVAWSGGAAEVAAGMGVDPMVVEWRWRWRDAAVVVKMGVDWWSTMARSTAWSRELLPKEILGAITQRDTRSYYPKRDWDVLWENGGTSLDPSWSELELHLSGEKFLRCDLNE</sequence>
<organism evidence="1 2">
    <name type="scientific">Tanacetum coccineum</name>
    <dbReference type="NCBI Taxonomy" id="301880"/>
    <lineage>
        <taxon>Eukaryota</taxon>
        <taxon>Viridiplantae</taxon>
        <taxon>Streptophyta</taxon>
        <taxon>Embryophyta</taxon>
        <taxon>Tracheophyta</taxon>
        <taxon>Spermatophyta</taxon>
        <taxon>Magnoliopsida</taxon>
        <taxon>eudicotyledons</taxon>
        <taxon>Gunneridae</taxon>
        <taxon>Pentapetalae</taxon>
        <taxon>asterids</taxon>
        <taxon>campanulids</taxon>
        <taxon>Asterales</taxon>
        <taxon>Asteraceae</taxon>
        <taxon>Asteroideae</taxon>
        <taxon>Anthemideae</taxon>
        <taxon>Anthemidinae</taxon>
        <taxon>Tanacetum</taxon>
    </lineage>
</organism>